<name>A0AAU1UK57_9ACTN</name>
<keyword evidence="2" id="KW-0472">Membrane</keyword>
<sequence length="137" mass="13495">MHFDSSVENRASGRGSHRKRGKGADEGPVFVDSSGRRAKLLRRFGLAVVVACLGYAVVLGLSFMGWGVSVSTTDLLPFGGGGGGAGTGRGPADAGYGAPGGAGQQQGTPPATRPSPSPSPSLPAPSASATADATDAQ</sequence>
<keyword evidence="2" id="KW-0812">Transmembrane</keyword>
<gene>
    <name evidence="3" type="ORF">OHU69_45305</name>
</gene>
<evidence type="ECO:0000256" key="2">
    <source>
        <dbReference type="SAM" id="Phobius"/>
    </source>
</evidence>
<keyword evidence="2" id="KW-1133">Transmembrane helix</keyword>
<feature type="transmembrane region" description="Helical" evidence="2">
    <location>
        <begin position="44"/>
        <end position="68"/>
    </location>
</feature>
<feature type="compositionally biased region" description="Gly residues" evidence="1">
    <location>
        <begin position="78"/>
        <end position="89"/>
    </location>
</feature>
<proteinExistence type="predicted"/>
<feature type="compositionally biased region" description="Low complexity" evidence="1">
    <location>
        <begin position="124"/>
        <end position="137"/>
    </location>
</feature>
<dbReference type="AlphaFoldDB" id="A0AAU1UK57"/>
<evidence type="ECO:0000313" key="3">
    <source>
        <dbReference type="EMBL" id="WTS17619.1"/>
    </source>
</evidence>
<protein>
    <submittedName>
        <fullName evidence="3">Uncharacterized protein</fullName>
    </submittedName>
</protein>
<dbReference type="EMBL" id="CP108195">
    <property type="protein sequence ID" value="WTS17619.1"/>
    <property type="molecule type" value="Genomic_DNA"/>
</dbReference>
<evidence type="ECO:0000256" key="1">
    <source>
        <dbReference type="SAM" id="MobiDB-lite"/>
    </source>
</evidence>
<feature type="compositionally biased region" description="Pro residues" evidence="1">
    <location>
        <begin position="111"/>
        <end position="123"/>
    </location>
</feature>
<feature type="region of interest" description="Disordered" evidence="1">
    <location>
        <begin position="77"/>
        <end position="137"/>
    </location>
</feature>
<feature type="region of interest" description="Disordered" evidence="1">
    <location>
        <begin position="1"/>
        <end position="31"/>
    </location>
</feature>
<accession>A0AAU1UK57</accession>
<organism evidence="3">
    <name type="scientific">Streptomyces sp. NBC_00119</name>
    <dbReference type="NCBI Taxonomy" id="2975659"/>
    <lineage>
        <taxon>Bacteria</taxon>
        <taxon>Bacillati</taxon>
        <taxon>Actinomycetota</taxon>
        <taxon>Actinomycetes</taxon>
        <taxon>Kitasatosporales</taxon>
        <taxon>Streptomycetaceae</taxon>
        <taxon>Streptomyces</taxon>
    </lineage>
</organism>
<reference evidence="3" key="1">
    <citation type="submission" date="2022-10" db="EMBL/GenBank/DDBJ databases">
        <title>The complete genomes of actinobacterial strains from the NBC collection.</title>
        <authorList>
            <person name="Joergensen T.S."/>
            <person name="Alvarez Arevalo M."/>
            <person name="Sterndorff E.B."/>
            <person name="Faurdal D."/>
            <person name="Vuksanovic O."/>
            <person name="Mourched A.-S."/>
            <person name="Charusanti P."/>
            <person name="Shaw S."/>
            <person name="Blin K."/>
            <person name="Weber T."/>
        </authorList>
    </citation>
    <scope>NUCLEOTIDE SEQUENCE</scope>
    <source>
        <strain evidence="3">NBC_00119</strain>
    </source>
</reference>